<evidence type="ECO:0000259" key="1">
    <source>
        <dbReference type="Pfam" id="PF25077"/>
    </source>
</evidence>
<reference evidence="2 3" key="1">
    <citation type="submission" date="2019-07" db="EMBL/GenBank/DDBJ databases">
        <title>Whole genome shotgun sequence of Cyclobacterium qasimii NBRC 106168.</title>
        <authorList>
            <person name="Hosoyama A."/>
            <person name="Uohara A."/>
            <person name="Ohji S."/>
            <person name="Ichikawa N."/>
        </authorList>
    </citation>
    <scope>NUCLEOTIDE SEQUENCE [LARGE SCALE GENOMIC DNA]</scope>
    <source>
        <strain evidence="2 3">NBRC 106168</strain>
    </source>
</reference>
<keyword evidence="3" id="KW-1185">Reference proteome</keyword>
<gene>
    <name evidence="2" type="ORF">CQA01_07360</name>
</gene>
<feature type="domain" description="DUF7800" evidence="1">
    <location>
        <begin position="5"/>
        <end position="80"/>
    </location>
</feature>
<dbReference type="RefSeq" id="WP_020891298.1">
    <property type="nucleotide sequence ID" value="NZ_BJYV01000002.1"/>
</dbReference>
<dbReference type="InterPro" id="IPR056702">
    <property type="entry name" value="DUF7800"/>
</dbReference>
<name>A0A512C7L2_9BACT</name>
<evidence type="ECO:0000313" key="3">
    <source>
        <dbReference type="Proteomes" id="UP000321301"/>
    </source>
</evidence>
<evidence type="ECO:0000313" key="2">
    <source>
        <dbReference type="EMBL" id="GEO20202.1"/>
    </source>
</evidence>
<comment type="caution">
    <text evidence="2">The sequence shown here is derived from an EMBL/GenBank/DDBJ whole genome shotgun (WGS) entry which is preliminary data.</text>
</comment>
<accession>A0A512C7L2</accession>
<protein>
    <recommendedName>
        <fullName evidence="1">DUF7800 domain-containing protein</fullName>
    </recommendedName>
</protein>
<dbReference type="Pfam" id="PF25077">
    <property type="entry name" value="DUF7800"/>
    <property type="match status" value="1"/>
</dbReference>
<dbReference type="Proteomes" id="UP000321301">
    <property type="component" value="Unassembled WGS sequence"/>
</dbReference>
<sequence>MPGQIKANGASVWVRTLAPSKVEVRIDNEEGNLVFGPVYTTEETDLSAVVEVDGLKPAIKYAYKVIVNGKTISPEVEQTIMTLPEDNQSEEVKIAFGEFTFLPSDKDPAVVFRLVGEDGQNLFEKTVRKSELTP</sequence>
<dbReference type="AlphaFoldDB" id="A0A512C7L2"/>
<proteinExistence type="predicted"/>
<organism evidence="2 3">
    <name type="scientific">Cyclobacterium qasimii</name>
    <dbReference type="NCBI Taxonomy" id="1350429"/>
    <lineage>
        <taxon>Bacteria</taxon>
        <taxon>Pseudomonadati</taxon>
        <taxon>Bacteroidota</taxon>
        <taxon>Cytophagia</taxon>
        <taxon>Cytophagales</taxon>
        <taxon>Cyclobacteriaceae</taxon>
        <taxon>Cyclobacterium</taxon>
    </lineage>
</organism>
<dbReference type="EMBL" id="BJYV01000002">
    <property type="protein sequence ID" value="GEO20202.1"/>
    <property type="molecule type" value="Genomic_DNA"/>
</dbReference>